<evidence type="ECO:0008006" key="3">
    <source>
        <dbReference type="Google" id="ProtNLM"/>
    </source>
</evidence>
<gene>
    <name evidence="1" type="ORF">A2431_02875</name>
</gene>
<evidence type="ECO:0000313" key="2">
    <source>
        <dbReference type="Proteomes" id="UP000177697"/>
    </source>
</evidence>
<dbReference type="SUPFAM" id="SSF54523">
    <property type="entry name" value="Pili subunits"/>
    <property type="match status" value="1"/>
</dbReference>
<dbReference type="PANTHER" id="PTHR30093">
    <property type="entry name" value="GENERAL SECRETION PATHWAY PROTEIN G"/>
    <property type="match status" value="1"/>
</dbReference>
<dbReference type="Pfam" id="PF07963">
    <property type="entry name" value="N_methyl"/>
    <property type="match status" value="1"/>
</dbReference>
<dbReference type="EMBL" id="MHWW01000011">
    <property type="protein sequence ID" value="OHB14966.1"/>
    <property type="molecule type" value="Genomic_DNA"/>
</dbReference>
<reference evidence="1 2" key="1">
    <citation type="journal article" date="2016" name="Nat. Commun.">
        <title>Thousands of microbial genomes shed light on interconnected biogeochemical processes in an aquifer system.</title>
        <authorList>
            <person name="Anantharaman K."/>
            <person name="Brown C.T."/>
            <person name="Hug L.A."/>
            <person name="Sharon I."/>
            <person name="Castelle C.J."/>
            <person name="Probst A.J."/>
            <person name="Thomas B.C."/>
            <person name="Singh A."/>
            <person name="Wilkins M.J."/>
            <person name="Karaoz U."/>
            <person name="Brodie E.L."/>
            <person name="Williams K.H."/>
            <person name="Hubbard S.S."/>
            <person name="Banfield J.F."/>
        </authorList>
    </citation>
    <scope>NUCLEOTIDE SEQUENCE [LARGE SCALE GENOMIC DNA]</scope>
</reference>
<dbReference type="PROSITE" id="PS00409">
    <property type="entry name" value="PROKAR_NTER_METHYL"/>
    <property type="match status" value="1"/>
</dbReference>
<organism evidence="1 2">
    <name type="scientific">Candidatus Zambryskibacteria bacterium RIFOXYC1_FULL_39_10</name>
    <dbReference type="NCBI Taxonomy" id="1802779"/>
    <lineage>
        <taxon>Bacteria</taxon>
        <taxon>Candidatus Zambryskiibacteriota</taxon>
    </lineage>
</organism>
<dbReference type="Gene3D" id="3.30.700.10">
    <property type="entry name" value="Glycoprotein, Type 4 Pilin"/>
    <property type="match status" value="1"/>
</dbReference>
<sequence length="175" mass="18764">MKKGFTLIELLVVIAIIGILSSIVLAGIGQSRARARDVKRKMDLKQVQIAMELYFAKCDTYIVRQNCIGTAYGSGGWGWFNYSGYSGSAGAVAQGLVDNGVSSSVFIDPSGQISSNGVRTGYMVGAGTNYYTLWANLENPSTADTNTLNNCLSSGYDSYHSSYTPSARTNYCVSN</sequence>
<protein>
    <recommendedName>
        <fullName evidence="3">Type II secretion system protein GspG C-terminal domain-containing protein</fullName>
    </recommendedName>
</protein>
<comment type="caution">
    <text evidence="1">The sequence shown here is derived from an EMBL/GenBank/DDBJ whole genome shotgun (WGS) entry which is preliminary data.</text>
</comment>
<accession>A0A1G2V013</accession>
<dbReference type="NCBIfam" id="TIGR02532">
    <property type="entry name" value="IV_pilin_GFxxxE"/>
    <property type="match status" value="1"/>
</dbReference>
<name>A0A1G2V013_9BACT</name>
<proteinExistence type="predicted"/>
<dbReference type="InterPro" id="IPR012902">
    <property type="entry name" value="N_methyl_site"/>
</dbReference>
<dbReference type="InterPro" id="IPR045584">
    <property type="entry name" value="Pilin-like"/>
</dbReference>
<evidence type="ECO:0000313" key="1">
    <source>
        <dbReference type="EMBL" id="OHB14966.1"/>
    </source>
</evidence>
<dbReference type="AlphaFoldDB" id="A0A1G2V013"/>
<dbReference type="Proteomes" id="UP000177697">
    <property type="component" value="Unassembled WGS sequence"/>
</dbReference>